<proteinExistence type="predicted"/>
<protein>
    <submittedName>
        <fullName evidence="1">Uncharacterized protein</fullName>
    </submittedName>
</protein>
<gene>
    <name evidence="1" type="ORF">HAX54_013141</name>
</gene>
<dbReference type="EMBL" id="JACEIK010001784">
    <property type="protein sequence ID" value="MCD7472145.1"/>
    <property type="molecule type" value="Genomic_DNA"/>
</dbReference>
<dbReference type="Proteomes" id="UP000823775">
    <property type="component" value="Unassembled WGS sequence"/>
</dbReference>
<evidence type="ECO:0000313" key="2">
    <source>
        <dbReference type="Proteomes" id="UP000823775"/>
    </source>
</evidence>
<keyword evidence="2" id="KW-1185">Reference proteome</keyword>
<comment type="caution">
    <text evidence="1">The sequence shown here is derived from an EMBL/GenBank/DDBJ whole genome shotgun (WGS) entry which is preliminary data.</text>
</comment>
<sequence length="76" mass="7821">MVGIKIVLPLCRDGSCAAVSPFTPVVIDKIDNDDGFNGGGFGNGDSMVVAHKFDDGGDDFDGSMVVAHNDDGGDVF</sequence>
<organism evidence="1 2">
    <name type="scientific">Datura stramonium</name>
    <name type="common">Jimsonweed</name>
    <name type="synonym">Common thornapple</name>
    <dbReference type="NCBI Taxonomy" id="4076"/>
    <lineage>
        <taxon>Eukaryota</taxon>
        <taxon>Viridiplantae</taxon>
        <taxon>Streptophyta</taxon>
        <taxon>Embryophyta</taxon>
        <taxon>Tracheophyta</taxon>
        <taxon>Spermatophyta</taxon>
        <taxon>Magnoliopsida</taxon>
        <taxon>eudicotyledons</taxon>
        <taxon>Gunneridae</taxon>
        <taxon>Pentapetalae</taxon>
        <taxon>asterids</taxon>
        <taxon>lamiids</taxon>
        <taxon>Solanales</taxon>
        <taxon>Solanaceae</taxon>
        <taxon>Solanoideae</taxon>
        <taxon>Datureae</taxon>
        <taxon>Datura</taxon>
    </lineage>
</organism>
<name>A0ABS8TKS8_DATST</name>
<evidence type="ECO:0000313" key="1">
    <source>
        <dbReference type="EMBL" id="MCD7472145.1"/>
    </source>
</evidence>
<reference evidence="1 2" key="1">
    <citation type="journal article" date="2021" name="BMC Genomics">
        <title>Datura genome reveals duplications of psychoactive alkaloid biosynthetic genes and high mutation rate following tissue culture.</title>
        <authorList>
            <person name="Rajewski A."/>
            <person name="Carter-House D."/>
            <person name="Stajich J."/>
            <person name="Litt A."/>
        </authorList>
    </citation>
    <scope>NUCLEOTIDE SEQUENCE [LARGE SCALE GENOMIC DNA]</scope>
    <source>
        <strain evidence="1">AR-01</strain>
    </source>
</reference>
<accession>A0ABS8TKS8</accession>